<name>U2DR34_9BACE</name>
<comment type="caution">
    <text evidence="1">The sequence shown here is derived from an EMBL/GenBank/DDBJ whole genome shotgun (WGS) entry which is preliminary data.</text>
</comment>
<accession>U2DR34</accession>
<reference evidence="1 2" key="1">
    <citation type="submission" date="2013-08" db="EMBL/GenBank/DDBJ databases">
        <authorList>
            <person name="Weinstock G."/>
            <person name="Sodergren E."/>
            <person name="Wylie T."/>
            <person name="Fulton L."/>
            <person name="Fulton R."/>
            <person name="Fronick C."/>
            <person name="O'Laughlin M."/>
            <person name="Godfrey J."/>
            <person name="Miner T."/>
            <person name="Herter B."/>
            <person name="Appelbaum E."/>
            <person name="Cordes M."/>
            <person name="Lek S."/>
            <person name="Wollam A."/>
            <person name="Pepin K.H."/>
            <person name="Palsikar V.B."/>
            <person name="Mitreva M."/>
            <person name="Wilson R.K."/>
        </authorList>
    </citation>
    <scope>NUCLEOTIDE SEQUENCE [LARGE SCALE GENOMIC DNA]</scope>
    <source>
        <strain evidence="1 2">F0041</strain>
    </source>
</reference>
<organism evidence="1 2">
    <name type="scientific">Bacteroides pyogenes F0041</name>
    <dbReference type="NCBI Taxonomy" id="1321819"/>
    <lineage>
        <taxon>Bacteria</taxon>
        <taxon>Pseudomonadati</taxon>
        <taxon>Bacteroidota</taxon>
        <taxon>Bacteroidia</taxon>
        <taxon>Bacteroidales</taxon>
        <taxon>Bacteroidaceae</taxon>
        <taxon>Bacteroides</taxon>
    </lineage>
</organism>
<evidence type="ECO:0000313" key="1">
    <source>
        <dbReference type="EMBL" id="ERI84072.1"/>
    </source>
</evidence>
<feature type="non-terminal residue" evidence="1">
    <location>
        <position position="51"/>
    </location>
</feature>
<dbReference type="Proteomes" id="UP000016496">
    <property type="component" value="Unassembled WGS sequence"/>
</dbReference>
<dbReference type="AlphaFoldDB" id="U2DR34"/>
<dbReference type="HOGENOM" id="CLU_3110717_0_0_10"/>
<evidence type="ECO:0000313" key="2">
    <source>
        <dbReference type="Proteomes" id="UP000016496"/>
    </source>
</evidence>
<protein>
    <submittedName>
        <fullName evidence="1">Uncharacterized protein</fullName>
    </submittedName>
</protein>
<sequence length="51" mass="5782">MATQIKPCTFSILQRVEILLGFYSVIFAESLCEVAEIGISDFIAYFGYRVK</sequence>
<proteinExistence type="predicted"/>
<dbReference type="EMBL" id="AWSV01000135">
    <property type="protein sequence ID" value="ERI84072.1"/>
    <property type="molecule type" value="Genomic_DNA"/>
</dbReference>
<gene>
    <name evidence="1" type="ORF">HMPREF1981_02510</name>
</gene>